<accession>A0A9C6UC62</accession>
<dbReference type="KEGG" id="foc:127749751"/>
<organism evidence="2 3">
    <name type="scientific">Frankliniella occidentalis</name>
    <name type="common">Western flower thrips</name>
    <name type="synonym">Euthrips occidentalis</name>
    <dbReference type="NCBI Taxonomy" id="133901"/>
    <lineage>
        <taxon>Eukaryota</taxon>
        <taxon>Metazoa</taxon>
        <taxon>Ecdysozoa</taxon>
        <taxon>Arthropoda</taxon>
        <taxon>Hexapoda</taxon>
        <taxon>Insecta</taxon>
        <taxon>Pterygota</taxon>
        <taxon>Neoptera</taxon>
        <taxon>Paraneoptera</taxon>
        <taxon>Thysanoptera</taxon>
        <taxon>Terebrantia</taxon>
        <taxon>Thripoidea</taxon>
        <taxon>Thripidae</taxon>
        <taxon>Frankliniella</taxon>
    </lineage>
</organism>
<evidence type="ECO:0000256" key="1">
    <source>
        <dbReference type="SAM" id="MobiDB-lite"/>
    </source>
</evidence>
<evidence type="ECO:0000313" key="2">
    <source>
        <dbReference type="Proteomes" id="UP000504606"/>
    </source>
</evidence>
<proteinExistence type="predicted"/>
<feature type="region of interest" description="Disordered" evidence="1">
    <location>
        <begin position="42"/>
        <end position="64"/>
    </location>
</feature>
<feature type="compositionally biased region" description="Basic and acidic residues" evidence="1">
    <location>
        <begin position="43"/>
        <end position="53"/>
    </location>
</feature>
<gene>
    <name evidence="3" type="primary">LOC127749751</name>
</gene>
<protein>
    <submittedName>
        <fullName evidence="3">Uncharacterized protein LOC127749751</fullName>
    </submittedName>
</protein>
<reference evidence="3" key="1">
    <citation type="submission" date="2025-08" db="UniProtKB">
        <authorList>
            <consortium name="RefSeq"/>
        </authorList>
    </citation>
    <scope>IDENTIFICATION</scope>
    <source>
        <tissue evidence="3">Whole organism</tissue>
    </source>
</reference>
<sequence>MSSCGVAVQQERTRITTQARRPTQERGLRMAYGGIPDFALVRPEVRRSGDPEGRRRRRGAEDDDDGVLLRAEAMGRNFNLRLRRSAAVLDPYFALLRRDSNHSQHLDAGLVDQEERCLYRGEGSDGESVAAHISDGMAVSALL</sequence>
<dbReference type="AlphaFoldDB" id="A0A9C6UC62"/>
<dbReference type="Proteomes" id="UP000504606">
    <property type="component" value="Unplaced"/>
</dbReference>
<name>A0A9C6UC62_FRAOC</name>
<evidence type="ECO:0000313" key="3">
    <source>
        <dbReference type="RefSeq" id="XP_052125233.1"/>
    </source>
</evidence>
<keyword evidence="2" id="KW-1185">Reference proteome</keyword>
<feature type="region of interest" description="Disordered" evidence="1">
    <location>
        <begin position="1"/>
        <end position="24"/>
    </location>
</feature>
<dbReference type="RefSeq" id="XP_052125233.1">
    <property type="nucleotide sequence ID" value="XM_052269273.1"/>
</dbReference>
<dbReference type="GeneID" id="127749751"/>